<reference evidence="2 3" key="1">
    <citation type="journal article" date="2017" name="Infect. Genet. Evol.">
        <title>Comparative genome analysis of fish pathogen Flavobacterium columnare reveals extensive sequence diversity within the species.</title>
        <authorList>
            <person name="Kayansamruaj P."/>
            <person name="Dong H.T."/>
            <person name="Hirono I."/>
            <person name="Kondo H."/>
            <person name="Senapin S."/>
            <person name="Rodkhum C."/>
        </authorList>
    </citation>
    <scope>NUCLEOTIDE SEQUENCE [LARGE SCALE GENOMIC DNA]</scope>
    <source>
        <strain evidence="2 3">1215</strain>
    </source>
</reference>
<accession>A0A246GFW0</accession>
<evidence type="ECO:0000313" key="3">
    <source>
        <dbReference type="Proteomes" id="UP000197768"/>
    </source>
</evidence>
<dbReference type="PROSITE" id="PS51257">
    <property type="entry name" value="PROKAR_LIPOPROTEIN"/>
    <property type="match status" value="1"/>
</dbReference>
<dbReference type="Proteomes" id="UP000197768">
    <property type="component" value="Unassembled WGS sequence"/>
</dbReference>
<proteinExistence type="predicted"/>
<gene>
    <name evidence="2" type="ORF">BWK59_12760</name>
</gene>
<feature type="region of interest" description="Disordered" evidence="1">
    <location>
        <begin position="36"/>
        <end position="62"/>
    </location>
</feature>
<dbReference type="AlphaFoldDB" id="A0A246GFW0"/>
<sequence length="62" mass="7166">MKKFFFMLAVSSILTSCTYEDVINYLNGNLTNEEKEQVNKEQLNQSFINEIDPDKIKPPTHG</sequence>
<evidence type="ECO:0000256" key="1">
    <source>
        <dbReference type="SAM" id="MobiDB-lite"/>
    </source>
</evidence>
<organism evidence="2 3">
    <name type="scientific">Flavobacterium davisii</name>
    <dbReference type="NCBI Taxonomy" id="2906077"/>
    <lineage>
        <taxon>Bacteria</taxon>
        <taxon>Pseudomonadati</taxon>
        <taxon>Bacteroidota</taxon>
        <taxon>Flavobacteriia</taxon>
        <taxon>Flavobacteriales</taxon>
        <taxon>Flavobacteriaceae</taxon>
        <taxon>Flavobacterium</taxon>
    </lineage>
</organism>
<protein>
    <recommendedName>
        <fullName evidence="4">Lipoprotein</fullName>
    </recommendedName>
</protein>
<dbReference type="EMBL" id="MTCZ01000185">
    <property type="protein sequence ID" value="OWP83023.1"/>
    <property type="molecule type" value="Genomic_DNA"/>
</dbReference>
<evidence type="ECO:0008006" key="4">
    <source>
        <dbReference type="Google" id="ProtNLM"/>
    </source>
</evidence>
<comment type="caution">
    <text evidence="2">The sequence shown here is derived from an EMBL/GenBank/DDBJ whole genome shotgun (WGS) entry which is preliminary data.</text>
</comment>
<evidence type="ECO:0000313" key="2">
    <source>
        <dbReference type="EMBL" id="OWP83023.1"/>
    </source>
</evidence>
<feature type="compositionally biased region" description="Basic and acidic residues" evidence="1">
    <location>
        <begin position="52"/>
        <end position="62"/>
    </location>
</feature>
<name>A0A246GFW0_9FLAO</name>